<gene>
    <name evidence="4" type="ORF">H5410_020281</name>
</gene>
<reference evidence="4 5" key="1">
    <citation type="submission" date="2020-09" db="EMBL/GenBank/DDBJ databases">
        <title>De no assembly of potato wild relative species, Solanum commersonii.</title>
        <authorList>
            <person name="Cho K."/>
        </authorList>
    </citation>
    <scope>NUCLEOTIDE SEQUENCE [LARGE SCALE GENOMIC DNA]</scope>
    <source>
        <strain evidence="4">LZ3.2</strain>
        <tissue evidence="4">Leaf</tissue>
    </source>
</reference>
<dbReference type="SUPFAM" id="SSF52540">
    <property type="entry name" value="P-loop containing nucleoside triphosphate hydrolases"/>
    <property type="match status" value="2"/>
</dbReference>
<keyword evidence="1" id="KW-0347">Helicase</keyword>
<dbReference type="GO" id="GO:0043139">
    <property type="term" value="F:5'-3' DNA helicase activity"/>
    <property type="evidence" value="ECO:0007669"/>
    <property type="project" value="UniProtKB-EC"/>
</dbReference>
<dbReference type="Proteomes" id="UP000824120">
    <property type="component" value="Chromosome 4"/>
</dbReference>
<feature type="domain" description="DNA helicase Pif1-like 2B" evidence="3">
    <location>
        <begin position="454"/>
        <end position="499"/>
    </location>
</feature>
<dbReference type="GO" id="GO:0000723">
    <property type="term" value="P:telomere maintenance"/>
    <property type="evidence" value="ECO:0007669"/>
    <property type="project" value="InterPro"/>
</dbReference>
<evidence type="ECO:0000313" key="5">
    <source>
        <dbReference type="Proteomes" id="UP000824120"/>
    </source>
</evidence>
<dbReference type="PANTHER" id="PTHR10492">
    <property type="match status" value="1"/>
</dbReference>
<evidence type="ECO:0000256" key="1">
    <source>
        <dbReference type="RuleBase" id="RU363044"/>
    </source>
</evidence>
<keyword evidence="1" id="KW-0233">DNA recombination</keyword>
<dbReference type="GO" id="GO:0016787">
    <property type="term" value="F:hydrolase activity"/>
    <property type="evidence" value="ECO:0007669"/>
    <property type="project" value="UniProtKB-KW"/>
</dbReference>
<dbReference type="Pfam" id="PF21530">
    <property type="entry name" value="Pif1_2B_dom"/>
    <property type="match status" value="1"/>
</dbReference>
<dbReference type="GO" id="GO:0005524">
    <property type="term" value="F:ATP binding"/>
    <property type="evidence" value="ECO:0007669"/>
    <property type="project" value="UniProtKB-KW"/>
</dbReference>
<keyword evidence="1" id="KW-0547">Nucleotide-binding</keyword>
<dbReference type="GO" id="GO:0006310">
    <property type="term" value="P:DNA recombination"/>
    <property type="evidence" value="ECO:0007669"/>
    <property type="project" value="UniProtKB-KW"/>
</dbReference>
<keyword evidence="1" id="KW-0378">Hydrolase</keyword>
<dbReference type="InterPro" id="IPR012340">
    <property type="entry name" value="NA-bd_OB-fold"/>
</dbReference>
<keyword evidence="5" id="KW-1185">Reference proteome</keyword>
<dbReference type="AlphaFoldDB" id="A0A9J5ZAR7"/>
<dbReference type="InterPro" id="IPR010285">
    <property type="entry name" value="DNA_helicase_pif1-like_DEAD"/>
</dbReference>
<organism evidence="4 5">
    <name type="scientific">Solanum commersonii</name>
    <name type="common">Commerson's wild potato</name>
    <name type="synonym">Commerson's nightshade</name>
    <dbReference type="NCBI Taxonomy" id="4109"/>
    <lineage>
        <taxon>Eukaryota</taxon>
        <taxon>Viridiplantae</taxon>
        <taxon>Streptophyta</taxon>
        <taxon>Embryophyta</taxon>
        <taxon>Tracheophyta</taxon>
        <taxon>Spermatophyta</taxon>
        <taxon>Magnoliopsida</taxon>
        <taxon>eudicotyledons</taxon>
        <taxon>Gunneridae</taxon>
        <taxon>Pentapetalae</taxon>
        <taxon>asterids</taxon>
        <taxon>lamiids</taxon>
        <taxon>Solanales</taxon>
        <taxon>Solanaceae</taxon>
        <taxon>Solanoideae</taxon>
        <taxon>Solaneae</taxon>
        <taxon>Solanum</taxon>
    </lineage>
</organism>
<accession>A0A9J5ZAR7</accession>
<dbReference type="Gene3D" id="2.40.50.140">
    <property type="entry name" value="Nucleic acid-binding proteins"/>
    <property type="match status" value="1"/>
</dbReference>
<keyword evidence="1" id="KW-0227">DNA damage</keyword>
<protein>
    <recommendedName>
        <fullName evidence="1">ATP-dependent DNA helicase</fullName>
        <ecNumber evidence="1">5.6.2.3</ecNumber>
    </recommendedName>
</protein>
<dbReference type="SUPFAM" id="SSF50249">
    <property type="entry name" value="Nucleic acid-binding proteins"/>
    <property type="match status" value="1"/>
</dbReference>
<evidence type="ECO:0000259" key="2">
    <source>
        <dbReference type="Pfam" id="PF05970"/>
    </source>
</evidence>
<comment type="cofactor">
    <cofactor evidence="1">
        <name>Mg(2+)</name>
        <dbReference type="ChEBI" id="CHEBI:18420"/>
    </cofactor>
</comment>
<comment type="caution">
    <text evidence="4">The sequence shown here is derived from an EMBL/GenBank/DDBJ whole genome shotgun (WGS) entry which is preliminary data.</text>
</comment>
<name>A0A9J5ZAR7_SOLCO</name>
<evidence type="ECO:0000259" key="3">
    <source>
        <dbReference type="Pfam" id="PF21530"/>
    </source>
</evidence>
<dbReference type="Pfam" id="PF05970">
    <property type="entry name" value="PIF1"/>
    <property type="match status" value="1"/>
</dbReference>
<dbReference type="EC" id="5.6.2.3" evidence="1"/>
<comment type="similarity">
    <text evidence="1">Belongs to the helicase family.</text>
</comment>
<dbReference type="EMBL" id="JACXVP010000004">
    <property type="protein sequence ID" value="KAG5609000.1"/>
    <property type="molecule type" value="Genomic_DNA"/>
</dbReference>
<sequence>MNVRGPKSYEDLRTVNGVQYNSFREAAEKRELLLCDNNLVECMSEAASYQMPSSLRQLFAMLLIYCNPTNPRELWERFESPMSEDFNKSSNLNVREIRYKVLNCINDVLHSMGRDINEFELISEYIKPSSLAREAKEVHYERNIIVTEEDLLLQNKLNTEQRKAYDIILDRVLSNKFGAFYIDGPGGTGKSFLYRALLATIRHKGFIALATASSGVAASLLPGGRTAHSRFKIPIDVNENFTCNISKQSSLASLIRDARLIVWDEISMAKKKMVEAFDLLLRDLMETNTLFGGKIVVFSGDFRQTLPVIRSGKKEDFIRESLLCFEIWNQLEKLQLSKNMRATKDPEFCDYLMRIGDGKEKTNDHGKIQIPHSLIIPFTSEKESLNLLFRNTYPDLYTSCTKTSFITSRAILTTKNDFVDEINDMLISQFPNTGKVYIAIDETIDPKDQSEYEDFLHTLNPTGLPPYKLTLKKNCPIMLLRNLNPCEGLCNGTRLICNDFKPHVISATISSGDFKNTHFNMAQRYTIKMITPDTKDWTCKVQVVDKSRPRDNKDKTTKYQVLILQDEEENQVQATIYSTDITYFEKEFAPFNTYLVSVAHVKVPPLGYENSLNKFIWTLDKNTIVEPVEEVKPPEDPLPPPRRLALTTFDTFEYQPKEFEFDVLRHCH</sequence>
<dbReference type="InterPro" id="IPR049163">
    <property type="entry name" value="Pif1-like_2B_dom"/>
</dbReference>
<comment type="catalytic activity">
    <reaction evidence="1">
        <text>ATP + H2O = ADP + phosphate + H(+)</text>
        <dbReference type="Rhea" id="RHEA:13065"/>
        <dbReference type="ChEBI" id="CHEBI:15377"/>
        <dbReference type="ChEBI" id="CHEBI:15378"/>
        <dbReference type="ChEBI" id="CHEBI:30616"/>
        <dbReference type="ChEBI" id="CHEBI:43474"/>
        <dbReference type="ChEBI" id="CHEBI:456216"/>
        <dbReference type="EC" id="5.6.2.3"/>
    </reaction>
</comment>
<proteinExistence type="inferred from homology"/>
<evidence type="ECO:0000313" key="4">
    <source>
        <dbReference type="EMBL" id="KAG5609000.1"/>
    </source>
</evidence>
<keyword evidence="1" id="KW-0067">ATP-binding</keyword>
<dbReference type="PANTHER" id="PTHR10492:SF100">
    <property type="entry name" value="ATP-DEPENDENT DNA HELICASE"/>
    <property type="match status" value="1"/>
</dbReference>
<dbReference type="InterPro" id="IPR027417">
    <property type="entry name" value="P-loop_NTPase"/>
</dbReference>
<feature type="domain" description="DNA helicase Pif1-like DEAD-box helicase" evidence="2">
    <location>
        <begin position="156"/>
        <end position="364"/>
    </location>
</feature>
<keyword evidence="1" id="KW-0234">DNA repair</keyword>
<dbReference type="OrthoDB" id="1303239at2759"/>
<dbReference type="Gene3D" id="3.40.50.300">
    <property type="entry name" value="P-loop containing nucleotide triphosphate hydrolases"/>
    <property type="match status" value="1"/>
</dbReference>
<dbReference type="GO" id="GO:0006281">
    <property type="term" value="P:DNA repair"/>
    <property type="evidence" value="ECO:0007669"/>
    <property type="project" value="UniProtKB-KW"/>
</dbReference>